<keyword evidence="2" id="KW-1185">Reference proteome</keyword>
<proteinExistence type="predicted"/>
<dbReference type="EMBL" id="JBHUCP010000001">
    <property type="protein sequence ID" value="MFD1528208.1"/>
    <property type="molecule type" value="Genomic_DNA"/>
</dbReference>
<reference evidence="2" key="1">
    <citation type="journal article" date="2019" name="Int. J. Syst. Evol. Microbiol.">
        <title>The Global Catalogue of Microorganisms (GCM) 10K type strain sequencing project: providing services to taxonomists for standard genome sequencing and annotation.</title>
        <authorList>
            <consortium name="The Broad Institute Genomics Platform"/>
            <consortium name="The Broad Institute Genome Sequencing Center for Infectious Disease"/>
            <person name="Wu L."/>
            <person name="Ma J."/>
        </authorList>
    </citation>
    <scope>NUCLEOTIDE SEQUENCE [LARGE SCALE GENOMIC DNA]</scope>
    <source>
        <strain evidence="2">JCM 12165</strain>
    </source>
</reference>
<gene>
    <name evidence="1" type="ORF">ACFSCY_02000</name>
</gene>
<name>A0ABW4FDK1_9PSEU</name>
<dbReference type="RefSeq" id="WP_343973432.1">
    <property type="nucleotide sequence ID" value="NZ_BAAAJG010000003.1"/>
</dbReference>
<protein>
    <recommendedName>
        <fullName evidence="3">LysR substrate-binding domain-containing protein</fullName>
    </recommendedName>
</protein>
<accession>A0ABW4FDK1</accession>
<evidence type="ECO:0008006" key="3">
    <source>
        <dbReference type="Google" id="ProtNLM"/>
    </source>
</evidence>
<comment type="caution">
    <text evidence="1">The sequence shown here is derived from an EMBL/GenBank/DDBJ whole genome shotgun (WGS) entry which is preliminary data.</text>
</comment>
<sequence>MEYFAHPRIGFVPFRDAPPVVWALVWRRAGATARVRELARVLRAAPGPKQSRAAPAGPTIAP</sequence>
<organism evidence="1 2">
    <name type="scientific">Pseudonocardia aurantiaca</name>
    <dbReference type="NCBI Taxonomy" id="75290"/>
    <lineage>
        <taxon>Bacteria</taxon>
        <taxon>Bacillati</taxon>
        <taxon>Actinomycetota</taxon>
        <taxon>Actinomycetes</taxon>
        <taxon>Pseudonocardiales</taxon>
        <taxon>Pseudonocardiaceae</taxon>
        <taxon>Pseudonocardia</taxon>
    </lineage>
</organism>
<evidence type="ECO:0000313" key="1">
    <source>
        <dbReference type="EMBL" id="MFD1528208.1"/>
    </source>
</evidence>
<evidence type="ECO:0000313" key="2">
    <source>
        <dbReference type="Proteomes" id="UP001597145"/>
    </source>
</evidence>
<dbReference type="Proteomes" id="UP001597145">
    <property type="component" value="Unassembled WGS sequence"/>
</dbReference>